<feature type="region of interest" description="Disordered" evidence="2">
    <location>
        <begin position="1027"/>
        <end position="1057"/>
    </location>
</feature>
<accession>A0A7W4YW96</accession>
<dbReference type="EMBL" id="JACHWB010000002">
    <property type="protein sequence ID" value="MBB3019235.1"/>
    <property type="molecule type" value="Genomic_DNA"/>
</dbReference>
<dbReference type="SUPFAM" id="SSF81901">
    <property type="entry name" value="HCP-like"/>
    <property type="match status" value="1"/>
</dbReference>
<dbReference type="InterPro" id="IPR050767">
    <property type="entry name" value="Sel1_AlgK"/>
</dbReference>
<dbReference type="PANTHER" id="PTHR11102:SF160">
    <property type="entry name" value="ERAD-ASSOCIATED E3 UBIQUITIN-PROTEIN LIGASE COMPONENT HRD3"/>
    <property type="match status" value="1"/>
</dbReference>
<feature type="coiled-coil region" evidence="1">
    <location>
        <begin position="111"/>
        <end position="153"/>
    </location>
</feature>
<keyword evidence="1" id="KW-0175">Coiled coil</keyword>
<evidence type="ECO:0000256" key="1">
    <source>
        <dbReference type="SAM" id="Coils"/>
    </source>
</evidence>
<feature type="region of interest" description="Disordered" evidence="2">
    <location>
        <begin position="698"/>
        <end position="726"/>
    </location>
</feature>
<feature type="compositionally biased region" description="Polar residues" evidence="2">
    <location>
        <begin position="608"/>
        <end position="619"/>
    </location>
</feature>
<evidence type="ECO:0000313" key="3">
    <source>
        <dbReference type="EMBL" id="MBB3019235.1"/>
    </source>
</evidence>
<keyword evidence="4" id="KW-1185">Reference proteome</keyword>
<proteinExistence type="predicted"/>
<dbReference type="AlphaFoldDB" id="A0A7W4YW96"/>
<dbReference type="PANTHER" id="PTHR11102">
    <property type="entry name" value="SEL-1-LIKE PROTEIN"/>
    <property type="match status" value="1"/>
</dbReference>
<dbReference type="InterPro" id="IPR011990">
    <property type="entry name" value="TPR-like_helical_dom_sf"/>
</dbReference>
<dbReference type="Gene3D" id="1.25.40.10">
    <property type="entry name" value="Tetratricopeptide repeat domain"/>
    <property type="match status" value="1"/>
</dbReference>
<name>A0A7W4YW96_9HYPH</name>
<dbReference type="Pfam" id="PF08238">
    <property type="entry name" value="Sel1"/>
    <property type="match status" value="4"/>
</dbReference>
<feature type="region of interest" description="Disordered" evidence="2">
    <location>
        <begin position="782"/>
        <end position="801"/>
    </location>
</feature>
<dbReference type="InterPro" id="IPR006597">
    <property type="entry name" value="Sel1-like"/>
</dbReference>
<protein>
    <submittedName>
        <fullName evidence="3">Localization factor PodJL</fullName>
    </submittedName>
</protein>
<reference evidence="3 4" key="1">
    <citation type="submission" date="2020-08" db="EMBL/GenBank/DDBJ databases">
        <title>The Agave Microbiome: Exploring the role of microbial communities in plant adaptations to desert environments.</title>
        <authorList>
            <person name="Partida-Martinez L.P."/>
        </authorList>
    </citation>
    <scope>NUCLEOTIDE SEQUENCE [LARGE SCALE GENOMIC DNA]</scope>
    <source>
        <strain evidence="3 4">AT3.9</strain>
    </source>
</reference>
<dbReference type="Gene3D" id="1.20.58.60">
    <property type="match status" value="1"/>
</dbReference>
<evidence type="ECO:0000256" key="2">
    <source>
        <dbReference type="SAM" id="MobiDB-lite"/>
    </source>
</evidence>
<dbReference type="Proteomes" id="UP000532010">
    <property type="component" value="Unassembled WGS sequence"/>
</dbReference>
<feature type="region of interest" description="Disordered" evidence="2">
    <location>
        <begin position="608"/>
        <end position="630"/>
    </location>
</feature>
<feature type="compositionally biased region" description="Low complexity" evidence="2">
    <location>
        <begin position="1035"/>
        <end position="1048"/>
    </location>
</feature>
<gene>
    <name evidence="3" type="ORF">FHR70_002289</name>
</gene>
<dbReference type="RefSeq" id="WP_183450062.1">
    <property type="nucleotide sequence ID" value="NZ_JACHWB010000002.1"/>
</dbReference>
<dbReference type="SMART" id="SM00671">
    <property type="entry name" value="SEL1"/>
    <property type="match status" value="4"/>
</dbReference>
<evidence type="ECO:0000313" key="4">
    <source>
        <dbReference type="Proteomes" id="UP000532010"/>
    </source>
</evidence>
<comment type="caution">
    <text evidence="3">The sequence shown here is derived from an EMBL/GenBank/DDBJ whole genome shotgun (WGS) entry which is preliminary data.</text>
</comment>
<sequence>MRRHVLSRPDDPDLDARELAMAAARRAGLSLEDWAAAVLADQDDEPVPSFRPRARWTTGSDLDALIARMSSPRPKKDYETLRAAIAAESERQAEDQAARTAIALESMASWIEQAETRLNDAARTSVDQQERIAAILTQALSSLKERLDTVERRVATERPPPPRMEFPMEEALKALAPVSQTLSGLRADMSRLATRLEQPVPDVSPAVETIRAEIDTLRSGLEHLATRSEIAALGASLGSLAKDLGQGPTSKDLHTLAGSMTVLYEEVQTLSERVNHELHQHLGLGIDRVTKKIDRMAEAGIDRSVIEFLSGQIVDLRHDLASRAEPQQMVRLSGDIEALGRQIAELRLHQVSKSDFTALKRSLDDVCSALYVTATAQDASKVPELLESVDRRLDLLVRRPDPQPADFAPISEQLALLTERMAALSDSRSTEGAPVSGMEDRLSFQIREVAARETLSHEPLLERFDRIEQELRQLGQQADTADVARMLRSIDEKLERPPAPPAGFDALERQVAALAERLGSTTDEPLRNALQDAAGQLTHLQNEAAGIAERAARAALNDIRATLPDAGDLDVLKHGFVELKALHTRSDRKTQETLKSVHEALEGLASRLQSQAAPATGSQPLPPSDLPPSDRLEAAVRKLHAVTLSRIEDTALPAPDAPAQAPRPAEIAPVAAADEDTGHVRASFIAAARRAAQNAVSEPAEPALLAQEPNAELTSEERDANDEAEASQLPSLFERLRRTLDSHRRPLLLGLAFLVLAAGTAQILTGTPSVSAVASASASAPQDVQAPEAQPQSMPSAPAAKQDVSLFQASSLAAQSSTPAPLAAGRFLVDPETIGGIPTEIPAGLRQAALTGDAAALYEIGARLAEGRGMVEDLAAAARLFERASQAGLPPAQERLASMFEQGLGVGRDLKQAVFWYERAALGGHVRAMHNLATLLASGASGKADYATALRWYTEAAEAGFRDSQFNTGLLLTRGIGSKANLPKAFQWFSLAAAQGDAEAARKRDDLAARLTPADLKSARNTIDQWRPRAVDPIANEPPTAAPEWTAALDRSSPDRS</sequence>
<organism evidence="3 4">
    <name type="scientific">Microvirga lupini</name>
    <dbReference type="NCBI Taxonomy" id="420324"/>
    <lineage>
        <taxon>Bacteria</taxon>
        <taxon>Pseudomonadati</taxon>
        <taxon>Pseudomonadota</taxon>
        <taxon>Alphaproteobacteria</taxon>
        <taxon>Hyphomicrobiales</taxon>
        <taxon>Methylobacteriaceae</taxon>
        <taxon>Microvirga</taxon>
    </lineage>
</organism>